<comment type="caution">
    <text evidence="2">The sequence shown here is derived from an EMBL/GenBank/DDBJ whole genome shotgun (WGS) entry which is preliminary data.</text>
</comment>
<dbReference type="EMBL" id="JAFIQS010000006">
    <property type="protein sequence ID" value="KAG5168447.1"/>
    <property type="molecule type" value="Genomic_DNA"/>
</dbReference>
<protein>
    <submittedName>
        <fullName evidence="2">Uncharacterized protein</fullName>
    </submittedName>
</protein>
<accession>A0A8H7XX46</accession>
<sequence length="296" mass="32973">MLSKDVTACPVLENAKDFQIWQIRIIGKLKREKVYDVITNPRVDSSSITNPSIYPSTTFLATHVDSWEVRDGKAHGIITDHISDRLALATQNERTAAELYAKLYAREKWDGDPETVQDHISSLAAGDSKLVAMKKPIDSEFLGFLLLHSLPDDPVWEMFKTSILNAMPKDSKITFSDIADRLVFNAMRQQGTESAMKAKAMTSKGKVSKHKPNAPKTERFCSFHKSNSHNTEDCNALKKRGKHKTKPKERGKDSANRSSHDSSDSSSSESDSGSDTKSAHFSPTAPPLRKQKLSKQ</sequence>
<evidence type="ECO:0000313" key="2">
    <source>
        <dbReference type="EMBL" id="KAG5168447.1"/>
    </source>
</evidence>
<feature type="compositionally biased region" description="Basic residues" evidence="1">
    <location>
        <begin position="237"/>
        <end position="247"/>
    </location>
</feature>
<evidence type="ECO:0000256" key="1">
    <source>
        <dbReference type="SAM" id="MobiDB-lite"/>
    </source>
</evidence>
<reference evidence="2" key="1">
    <citation type="submission" date="2021-02" db="EMBL/GenBank/DDBJ databases">
        <title>Psilocybe cubensis genome.</title>
        <authorList>
            <person name="Mckernan K.J."/>
            <person name="Crawford S."/>
            <person name="Trippe A."/>
            <person name="Kane L.T."/>
            <person name="Mclaughlin S."/>
        </authorList>
    </citation>
    <scope>NUCLEOTIDE SEQUENCE [LARGE SCALE GENOMIC DNA]</scope>
    <source>
        <strain evidence="2">MGC-MH-2018</strain>
    </source>
</reference>
<feature type="compositionally biased region" description="Basic and acidic residues" evidence="1">
    <location>
        <begin position="248"/>
        <end position="263"/>
    </location>
</feature>
<feature type="region of interest" description="Disordered" evidence="1">
    <location>
        <begin position="194"/>
        <end position="296"/>
    </location>
</feature>
<name>A0A8H7XX46_PSICU</name>
<proteinExistence type="predicted"/>
<dbReference type="AlphaFoldDB" id="A0A8H7XX46"/>
<dbReference type="Pfam" id="PF14223">
    <property type="entry name" value="Retrotran_gag_2"/>
    <property type="match status" value="1"/>
</dbReference>
<gene>
    <name evidence="2" type="ORF">JR316_007047</name>
</gene>
<organism evidence="2">
    <name type="scientific">Psilocybe cubensis</name>
    <name type="common">Psychedelic mushroom</name>
    <name type="synonym">Stropharia cubensis</name>
    <dbReference type="NCBI Taxonomy" id="181762"/>
    <lineage>
        <taxon>Eukaryota</taxon>
        <taxon>Fungi</taxon>
        <taxon>Dikarya</taxon>
        <taxon>Basidiomycota</taxon>
        <taxon>Agaricomycotina</taxon>
        <taxon>Agaricomycetes</taxon>
        <taxon>Agaricomycetidae</taxon>
        <taxon>Agaricales</taxon>
        <taxon>Agaricineae</taxon>
        <taxon>Strophariaceae</taxon>
        <taxon>Psilocybe</taxon>
    </lineage>
</organism>
<feature type="compositionally biased region" description="Low complexity" evidence="1">
    <location>
        <begin position="264"/>
        <end position="276"/>
    </location>
</feature>